<reference evidence="3" key="2">
    <citation type="submission" date="2021-08" db="EMBL/GenBank/DDBJ databases">
        <authorList>
            <person name="Tani A."/>
            <person name="Ola A."/>
            <person name="Ogura Y."/>
            <person name="Katsura K."/>
            <person name="Hayashi T."/>
        </authorList>
    </citation>
    <scope>NUCLEOTIDE SEQUENCE</scope>
    <source>
        <strain evidence="3">DSM 23632</strain>
    </source>
</reference>
<dbReference type="PANTHER" id="PTHR41259">
    <property type="entry name" value="DOUBLE-STRAND BREAK REPAIR RAD50 ATPASE, PUTATIVE-RELATED"/>
    <property type="match status" value="1"/>
</dbReference>
<keyword evidence="1" id="KW-0175">Coiled coil</keyword>
<dbReference type="InterPro" id="IPR038734">
    <property type="entry name" value="YhaN_AAA"/>
</dbReference>
<organism evidence="3 4">
    <name type="scientific">Methylobacterium trifolii</name>
    <dbReference type="NCBI Taxonomy" id="1003092"/>
    <lineage>
        <taxon>Bacteria</taxon>
        <taxon>Pseudomonadati</taxon>
        <taxon>Pseudomonadota</taxon>
        <taxon>Alphaproteobacteria</taxon>
        <taxon>Hyphomicrobiales</taxon>
        <taxon>Methylobacteriaceae</taxon>
        <taxon>Methylobacterium</taxon>
    </lineage>
</organism>
<dbReference type="InterPro" id="IPR027417">
    <property type="entry name" value="P-loop_NTPase"/>
</dbReference>
<sequence length="1158" mass="124389">MRILSLGLERYGPFTDRTVQFRPDARLHVVLGANEAGKSSALAAVTDLLFGIEARTRYAFLHEMPQMRLAAEIAAADGRRLAFRRRKGNRNTLVDAADGPLPDNALTPFLGGLTRAVFCRAFGLDAGALRGGGEEMLDAQGELGASLIAAGSGLRGYTALQAELDEEAQRIFTPRASQKRSFYQALERYEEARKAIRDTSLRASDWRALNDAIEAAAGGLDGIRSERERIATERARLERLKRVGPMIAEIDALTERAETDAGLVEAGDAWILRLGTVLDGLRAAQAEEARLQSALSAARADIAALPVDAALIAHADEILQGFQGIDRFDKGAVDLPRIQAEADRFGADLDRLAARIGLPDADALVRAQPTDAARTRVECLIRDGRDFSNAIERLQRDLAGAEAEHAGLARQVAEGGSPVDPAPLREALRSFAPVRSAVAEQAALDATIRRAEQVLRGQAARMSPPVADVAALARAPLPASETVARYRALLDAKDRERQRALERVESASRALAATRRSLREREAGRAIATRDELDGLRAERDRGFTVLRDALSAGTRAAPADLADYERAVHAADRVADDLAADAARVAEHAADRQRLAVEAEEESAARHTLEAVAAEAVEGLAAWQEAWRPAGIEPATPAEMAAWLTEAENLIEAQQDLDARRIDCALLSERVEAARGPLSELGRRVGLDDLATRDVAAVLARLEERVAALGNRWDATREVTARLGAAAAGIVRLKAALDETEGRQVLWRAGWAEALAVFGLGGESRPEEAESALEAWRAVPSTLADRDNRLGRVAGLRRDMEAYRSSAAQLVAATAPDLADLPPGTAMRTLHARLGEARADEARRRDMIRRRDEAERSAGEALRALEAAQAAMRGHLGEVMPDLDGAALPEIEALHARLGVRSGLRSELASRRSGLMRAADGCGEASLRGDLAGLSADAIEADLVRLAMDDAEQEQRGCLVFAERDRNERRRAELEAGTGAELAQAQRKAAETDLQADARQWAVLRLAHLLLGSAIARQRAGQQDPLLARAGGLFASLTGGAFAGLAQDYDEADTPRIAGRRASGALVPVEGLSEGTRDQLYLALRLAYLEDYAAGAEPAPFIGDDLFSTFDDARTAHGLETLAAIGATVQPILFTHHRHVADLARDRLGDAVDVLEL</sequence>
<keyword evidence="4" id="KW-1185">Reference proteome</keyword>
<feature type="domain" description="YhaN AAA" evidence="2">
    <location>
        <begin position="1"/>
        <end position="206"/>
    </location>
</feature>
<dbReference type="PANTHER" id="PTHR41259:SF1">
    <property type="entry name" value="DOUBLE-STRAND BREAK REPAIR RAD50 ATPASE, PUTATIVE-RELATED"/>
    <property type="match status" value="1"/>
</dbReference>
<evidence type="ECO:0000259" key="2">
    <source>
        <dbReference type="Pfam" id="PF13514"/>
    </source>
</evidence>
<dbReference type="SUPFAM" id="SSF52540">
    <property type="entry name" value="P-loop containing nucleoside triphosphate hydrolases"/>
    <property type="match status" value="1"/>
</dbReference>
<dbReference type="EMBL" id="BPRB01000058">
    <property type="protein sequence ID" value="GJE58961.1"/>
    <property type="molecule type" value="Genomic_DNA"/>
</dbReference>
<feature type="coiled-coil region" evidence="1">
    <location>
        <begin position="483"/>
        <end position="510"/>
    </location>
</feature>
<evidence type="ECO:0000313" key="4">
    <source>
        <dbReference type="Proteomes" id="UP001055057"/>
    </source>
</evidence>
<reference evidence="3" key="1">
    <citation type="journal article" date="2021" name="Front. Microbiol.">
        <title>Comprehensive Comparative Genomics and Phenotyping of Methylobacterium Species.</title>
        <authorList>
            <person name="Alessa O."/>
            <person name="Ogura Y."/>
            <person name="Fujitani Y."/>
            <person name="Takami H."/>
            <person name="Hayashi T."/>
            <person name="Sahin N."/>
            <person name="Tani A."/>
        </authorList>
    </citation>
    <scope>NUCLEOTIDE SEQUENCE</scope>
    <source>
        <strain evidence="3">DSM 23632</strain>
    </source>
</reference>
<dbReference type="RefSeq" id="WP_283214960.1">
    <property type="nucleotide sequence ID" value="NZ_BPRB01000058.1"/>
</dbReference>
<evidence type="ECO:0000313" key="3">
    <source>
        <dbReference type="EMBL" id="GJE58961.1"/>
    </source>
</evidence>
<dbReference type="Proteomes" id="UP001055057">
    <property type="component" value="Unassembled WGS sequence"/>
</dbReference>
<dbReference type="Gene3D" id="3.40.50.300">
    <property type="entry name" value="P-loop containing nucleotide triphosphate hydrolases"/>
    <property type="match status" value="2"/>
</dbReference>
<feature type="coiled-coil region" evidence="1">
    <location>
        <begin position="384"/>
        <end position="411"/>
    </location>
</feature>
<proteinExistence type="predicted"/>
<dbReference type="Pfam" id="PF13514">
    <property type="entry name" value="AAA_27"/>
    <property type="match status" value="1"/>
</dbReference>
<protein>
    <recommendedName>
        <fullName evidence="2">YhaN AAA domain-containing protein</fullName>
    </recommendedName>
</protein>
<name>A0ABQ4TV72_9HYPH</name>
<accession>A0ABQ4TV72</accession>
<evidence type="ECO:0000256" key="1">
    <source>
        <dbReference type="SAM" id="Coils"/>
    </source>
</evidence>
<gene>
    <name evidence="3" type="ORF">MPOCJGCO_1047</name>
</gene>
<comment type="caution">
    <text evidence="3">The sequence shown here is derived from an EMBL/GenBank/DDBJ whole genome shotgun (WGS) entry which is preliminary data.</text>
</comment>